<dbReference type="InterPro" id="IPR027417">
    <property type="entry name" value="P-loop_NTPase"/>
</dbReference>
<reference evidence="11" key="1">
    <citation type="submission" date="2025-08" db="UniProtKB">
        <authorList>
            <consortium name="RefSeq"/>
        </authorList>
    </citation>
    <scope>IDENTIFICATION</scope>
</reference>
<keyword evidence="6 9" id="KW-0665">Pyrimidine biosynthesis</keyword>
<comment type="cofactor">
    <cofactor evidence="9">
        <name>Mg(2+)</name>
        <dbReference type="ChEBI" id="CHEBI:18420"/>
    </cofactor>
    <text evidence="9">Binds 1 Mg(2+) ion per monomer.</text>
</comment>
<keyword evidence="7 9" id="KW-0539">Nucleus</keyword>
<dbReference type="CDD" id="cd01428">
    <property type="entry name" value="ADK"/>
    <property type="match status" value="1"/>
</dbReference>
<gene>
    <name evidence="11" type="primary">LOC100643649</name>
</gene>
<dbReference type="NCBIfam" id="TIGR01359">
    <property type="entry name" value="UMP_CMP_kin_fam"/>
    <property type="match status" value="1"/>
</dbReference>
<dbReference type="GeneID" id="100643649"/>
<comment type="similarity">
    <text evidence="9">Belongs to the adenylate kinase family. UMP-CMP kinase subfamily.</text>
</comment>
<evidence type="ECO:0000256" key="7">
    <source>
        <dbReference type="ARBA" id="ARBA00023242"/>
    </source>
</evidence>
<accession>A0A9B7CVZ7</accession>
<proteinExistence type="inferred from homology"/>
<evidence type="ECO:0000256" key="8">
    <source>
        <dbReference type="ARBA" id="ARBA00048116"/>
    </source>
</evidence>
<keyword evidence="3 9" id="KW-0547">Nucleotide-binding</keyword>
<feature type="binding site" evidence="9">
    <location>
        <position position="166"/>
    </location>
    <ligand>
        <name>a ribonucleoside 5'-phosphate</name>
        <dbReference type="ChEBI" id="CHEBI:58043"/>
    </ligand>
</feature>
<evidence type="ECO:0000256" key="6">
    <source>
        <dbReference type="ARBA" id="ARBA00022975"/>
    </source>
</evidence>
<dbReference type="HAMAP" id="MF_00235">
    <property type="entry name" value="Adenylate_kinase_Adk"/>
    <property type="match status" value="1"/>
</dbReference>
<feature type="binding site" evidence="9">
    <location>
        <begin position="30"/>
        <end position="35"/>
    </location>
    <ligand>
        <name>ATP</name>
        <dbReference type="ChEBI" id="CHEBI:30616"/>
    </ligand>
</feature>
<comment type="subcellular location">
    <subcellularLocation>
        <location evidence="9">Cytoplasm</location>
    </subcellularLocation>
    <subcellularLocation>
        <location evidence="9">Nucleus</location>
    </subcellularLocation>
</comment>
<dbReference type="InterPro" id="IPR006266">
    <property type="entry name" value="UMP_CMP_kinase"/>
</dbReference>
<dbReference type="CTD" id="136031321"/>
<dbReference type="PROSITE" id="PS00113">
    <property type="entry name" value="ADENYLATE_KINASE"/>
    <property type="match status" value="1"/>
</dbReference>
<keyword evidence="1 9" id="KW-0963">Cytoplasm</keyword>
<feature type="region of interest" description="NMPbind" evidence="9">
    <location>
        <begin position="50"/>
        <end position="80"/>
    </location>
</feature>
<keyword evidence="2 9" id="KW-0808">Transferase</keyword>
<keyword evidence="5 9" id="KW-0067">ATP-binding</keyword>
<evidence type="ECO:0000313" key="10">
    <source>
        <dbReference type="Proteomes" id="UP000835206"/>
    </source>
</evidence>
<sequence length="213" mass="24098">MFKILSGGLRLFKMSAKQKFEVLFILGGPGAGKGTLCRYITKKYGYVHLSAGDLLREERMKPNSKYGELIENYIKDGKIVPVAITCSLLDNAMQTSNSPHKRFLIDGFPRNQDNIDGWNEAMSEKCVIKGVLFCECSKEVCTQRCLKRGAAGSGRSDDNEEVLVKRHETYITHTLPIIEYFEKQNLVYKVNSMQSPDEVFEDAKEVLSKIGWL</sequence>
<dbReference type="InterPro" id="IPR033690">
    <property type="entry name" value="Adenylat_kinase_CS"/>
</dbReference>
<comment type="domain">
    <text evidence="9">Consists of three domains, a large central CORE domain and two small peripheral domains, NMPbind and LID, which undergo movements during catalysis. The LID domain closes over the site of phosphoryl transfer upon ATP binding. Assembling and dissambling the active center during each catalytic cycle provides an effective means to prevent ATP hydrolysis.</text>
</comment>
<dbReference type="GO" id="GO:0006221">
    <property type="term" value="P:pyrimidine nucleotide biosynthetic process"/>
    <property type="evidence" value="ECO:0007669"/>
    <property type="project" value="UniProtKB-UniRule"/>
</dbReference>
<dbReference type="GO" id="GO:0005524">
    <property type="term" value="F:ATP binding"/>
    <property type="evidence" value="ECO:0007669"/>
    <property type="project" value="UniProtKB-KW"/>
</dbReference>
<feature type="binding site" evidence="9">
    <location>
        <position position="114"/>
    </location>
    <ligand>
        <name>CMP</name>
        <dbReference type="ChEBI" id="CHEBI:60377"/>
    </ligand>
</feature>
<evidence type="ECO:0000256" key="5">
    <source>
        <dbReference type="ARBA" id="ARBA00022840"/>
    </source>
</evidence>
<feature type="binding site" evidence="9">
    <location>
        <begin position="107"/>
        <end position="110"/>
    </location>
    <ligand>
        <name>a ribonucleoside 5'-phosphate</name>
        <dbReference type="ChEBI" id="CHEBI:58043"/>
    </ligand>
</feature>
<comment type="subunit">
    <text evidence="9">Monomer.</text>
</comment>
<dbReference type="PRINTS" id="PR00094">
    <property type="entry name" value="ADENYLTKNASE"/>
</dbReference>
<dbReference type="HAMAP" id="MF_03172">
    <property type="entry name" value="Adenylate_kinase_UMP_CMP_kin"/>
    <property type="match status" value="1"/>
</dbReference>
<evidence type="ECO:0000256" key="2">
    <source>
        <dbReference type="ARBA" id="ARBA00022679"/>
    </source>
</evidence>
<dbReference type="GO" id="GO:0005634">
    <property type="term" value="C:nucleus"/>
    <property type="evidence" value="ECO:0007669"/>
    <property type="project" value="UniProtKB-SubCell"/>
</dbReference>
<dbReference type="PANTHER" id="PTHR23359">
    <property type="entry name" value="NUCLEOTIDE KINASE"/>
    <property type="match status" value="1"/>
</dbReference>
<dbReference type="RefSeq" id="XP_020719090.1">
    <property type="nucleotide sequence ID" value="XM_020863431.2"/>
</dbReference>
<dbReference type="Pfam" id="PF00406">
    <property type="entry name" value="ADK"/>
    <property type="match status" value="1"/>
</dbReference>
<dbReference type="GO" id="GO:0050145">
    <property type="term" value="F:nucleoside monophosphate kinase activity"/>
    <property type="evidence" value="ECO:0007669"/>
    <property type="project" value="UniProtKB-ARBA"/>
</dbReference>
<comment type="catalytic activity">
    <reaction evidence="9">
        <text>dCMP + ATP = dCDP + ADP</text>
        <dbReference type="Rhea" id="RHEA:25094"/>
        <dbReference type="ChEBI" id="CHEBI:30616"/>
        <dbReference type="ChEBI" id="CHEBI:57566"/>
        <dbReference type="ChEBI" id="CHEBI:58593"/>
        <dbReference type="ChEBI" id="CHEBI:456216"/>
        <dbReference type="EC" id="2.7.4.14"/>
    </reaction>
</comment>
<organism evidence="10 11">
    <name type="scientific">Bombus terrestris</name>
    <name type="common">Buff-tailed bumblebee</name>
    <name type="synonym">Apis terrestris</name>
    <dbReference type="NCBI Taxonomy" id="30195"/>
    <lineage>
        <taxon>Eukaryota</taxon>
        <taxon>Metazoa</taxon>
        <taxon>Ecdysozoa</taxon>
        <taxon>Arthropoda</taxon>
        <taxon>Hexapoda</taxon>
        <taxon>Insecta</taxon>
        <taxon>Pterygota</taxon>
        <taxon>Neoptera</taxon>
        <taxon>Endopterygota</taxon>
        <taxon>Hymenoptera</taxon>
        <taxon>Apocrita</taxon>
        <taxon>Aculeata</taxon>
        <taxon>Apoidea</taxon>
        <taxon>Anthophila</taxon>
        <taxon>Apidae</taxon>
        <taxon>Bombus</taxon>
        <taxon>Bombus</taxon>
    </lineage>
</organism>
<name>A0A9B7CVZ7_BOMTE</name>
<feature type="binding site" evidence="9">
    <location>
        <position position="148"/>
    </location>
    <ligand>
        <name>ATP</name>
        <dbReference type="ChEBI" id="CHEBI:30616"/>
    </ligand>
</feature>
<comment type="caution">
    <text evidence="9">Lacks conserved residue(s) required for the propagation of feature annotation.</text>
</comment>
<keyword evidence="10" id="KW-1185">Reference proteome</keyword>
<protein>
    <recommendedName>
        <fullName evidence="9">UMP-CMP kinase</fullName>
        <ecNumber evidence="9">2.7.4.14</ecNumber>
    </recommendedName>
    <alternativeName>
        <fullName evidence="9">Deoxycytidylate kinase</fullName>
        <shortName evidence="9">CK</shortName>
        <shortName evidence="9">dCMP kinase</shortName>
    </alternativeName>
    <alternativeName>
        <fullName evidence="9">Uridine monophosphate/cytidine monophosphate kinase</fullName>
        <shortName evidence="9">UMP/CMP kinase</shortName>
        <shortName evidence="9">UMP/CMPK</shortName>
    </alternativeName>
</protein>
<dbReference type="Gene3D" id="3.40.50.300">
    <property type="entry name" value="P-loop containing nucleotide triphosphate hydrolases"/>
    <property type="match status" value="1"/>
</dbReference>
<feature type="binding site" evidence="9">
    <location>
        <begin position="78"/>
        <end position="80"/>
    </location>
    <ligand>
        <name>a ribonucleoside 5'-phosphate</name>
        <dbReference type="ChEBI" id="CHEBI:58043"/>
    </ligand>
</feature>
<dbReference type="SUPFAM" id="SSF52540">
    <property type="entry name" value="P-loop containing nucleoside triphosphate hydrolases"/>
    <property type="match status" value="1"/>
</dbReference>
<dbReference type="EC" id="2.7.4.14" evidence="9"/>
<dbReference type="FunFam" id="3.40.50.300:FF:000315">
    <property type="entry name" value="Adenylate kinase 1"/>
    <property type="match status" value="1"/>
</dbReference>
<evidence type="ECO:0000313" key="11">
    <source>
        <dbReference type="RefSeq" id="XP_020719090.1"/>
    </source>
</evidence>
<dbReference type="GO" id="GO:0005737">
    <property type="term" value="C:cytoplasm"/>
    <property type="evidence" value="ECO:0007669"/>
    <property type="project" value="UniProtKB-SubCell"/>
</dbReference>
<comment type="catalytic activity">
    <reaction evidence="9">
        <text>CMP + ATP = CDP + ADP</text>
        <dbReference type="Rhea" id="RHEA:11600"/>
        <dbReference type="ChEBI" id="CHEBI:30616"/>
        <dbReference type="ChEBI" id="CHEBI:58069"/>
        <dbReference type="ChEBI" id="CHEBI:60377"/>
        <dbReference type="ChEBI" id="CHEBI:456216"/>
        <dbReference type="EC" id="2.7.4.14"/>
    </reaction>
</comment>
<dbReference type="GO" id="GO:0006207">
    <property type="term" value="P:'de novo' pyrimidine nucleobase biosynthetic process"/>
    <property type="evidence" value="ECO:0007669"/>
    <property type="project" value="InterPro"/>
</dbReference>
<evidence type="ECO:0000256" key="9">
    <source>
        <dbReference type="HAMAP-Rule" id="MF_03172"/>
    </source>
</evidence>
<keyword evidence="4 9" id="KW-0418">Kinase</keyword>
<evidence type="ECO:0000256" key="1">
    <source>
        <dbReference type="ARBA" id="ARBA00022490"/>
    </source>
</evidence>
<dbReference type="InterPro" id="IPR000850">
    <property type="entry name" value="Adenylat/UMP-CMP_kin"/>
</dbReference>
<comment type="function">
    <text evidence="9">Catalyzes the phosphorylation of pyrimidine nucleoside monophosphates at the expense of ATP. Plays an important role in de novo pyrimidine nucleotide biosynthesis. Has preference for UMP and CMP as phosphate acceptors.</text>
</comment>
<dbReference type="AlphaFoldDB" id="A0A9B7CVZ7"/>
<evidence type="ECO:0000256" key="3">
    <source>
        <dbReference type="ARBA" id="ARBA00022741"/>
    </source>
</evidence>
<feature type="binding site" evidence="9">
    <location>
        <position position="194"/>
    </location>
    <ligand>
        <name>ATP</name>
        <dbReference type="ChEBI" id="CHEBI:30616"/>
    </ligand>
</feature>
<feature type="binding site" evidence="9">
    <location>
        <position position="155"/>
    </location>
    <ligand>
        <name>a ribonucleoside 5'-phosphate</name>
        <dbReference type="ChEBI" id="CHEBI:58043"/>
    </ligand>
</feature>
<evidence type="ECO:0000256" key="4">
    <source>
        <dbReference type="ARBA" id="ARBA00022777"/>
    </source>
</evidence>
<dbReference type="OrthoDB" id="442176at2759"/>
<dbReference type="Proteomes" id="UP000835206">
    <property type="component" value="Chromosome 6"/>
</dbReference>
<feature type="binding site" evidence="9">
    <location>
        <position position="56"/>
    </location>
    <ligand>
        <name>a ribonucleoside 5'-phosphate</name>
        <dbReference type="ChEBI" id="CHEBI:58043"/>
    </ligand>
</feature>
<comment type="catalytic activity">
    <reaction evidence="8 9">
        <text>UMP + ATP = UDP + ADP</text>
        <dbReference type="Rhea" id="RHEA:24400"/>
        <dbReference type="ChEBI" id="CHEBI:30616"/>
        <dbReference type="ChEBI" id="CHEBI:57865"/>
        <dbReference type="ChEBI" id="CHEBI:58223"/>
        <dbReference type="ChEBI" id="CHEBI:456216"/>
        <dbReference type="EC" id="2.7.4.14"/>
    </reaction>
</comment>